<protein>
    <submittedName>
        <fullName evidence="2">Putative Transposase-associated domain-containing protein</fullName>
    </submittedName>
</protein>
<reference evidence="3" key="1">
    <citation type="journal article" date="2018" name="Nat. Plants">
        <title>Whole-genome landscape of Medicago truncatula symbiotic genes.</title>
        <authorList>
            <person name="Pecrix Y."/>
            <person name="Staton S.E."/>
            <person name="Sallet E."/>
            <person name="Lelandais-Briere C."/>
            <person name="Moreau S."/>
            <person name="Carrere S."/>
            <person name="Blein T."/>
            <person name="Jardinaud M.F."/>
            <person name="Latrasse D."/>
            <person name="Zouine M."/>
            <person name="Zahm M."/>
            <person name="Kreplak J."/>
            <person name="Mayjonade B."/>
            <person name="Satge C."/>
            <person name="Perez M."/>
            <person name="Cauet S."/>
            <person name="Marande W."/>
            <person name="Chantry-Darmon C."/>
            <person name="Lopez-Roques C."/>
            <person name="Bouchez O."/>
            <person name="Berard A."/>
            <person name="Debelle F."/>
            <person name="Munos S."/>
            <person name="Bendahmane A."/>
            <person name="Berges H."/>
            <person name="Niebel A."/>
            <person name="Buitink J."/>
            <person name="Frugier F."/>
            <person name="Benhamed M."/>
            <person name="Crespi M."/>
            <person name="Gouzy J."/>
            <person name="Gamas P."/>
        </authorList>
    </citation>
    <scope>NUCLEOTIDE SEQUENCE [LARGE SCALE GENOMIC DNA]</scope>
    <source>
        <strain evidence="3">cv. Jemalong A17</strain>
    </source>
</reference>
<gene>
    <name evidence="2" type="ORF">MtrunA17_Chr6g0476131</name>
</gene>
<dbReference type="InterPro" id="IPR029480">
    <property type="entry name" value="Transpos_assoc"/>
</dbReference>
<comment type="caution">
    <text evidence="2">The sequence shown here is derived from an EMBL/GenBank/DDBJ whole genome shotgun (WGS) entry which is preliminary data.</text>
</comment>
<sequence>MIKKDWMALPPHSQSYKDGVNYFLDIAFTKGMVEEEEILCPCAVCCNDSWETRDVVYDHHYYRNDI</sequence>
<evidence type="ECO:0000313" key="3">
    <source>
        <dbReference type="Proteomes" id="UP000265566"/>
    </source>
</evidence>
<proteinExistence type="predicted"/>
<evidence type="ECO:0000313" key="2">
    <source>
        <dbReference type="EMBL" id="RHN52048.1"/>
    </source>
</evidence>
<evidence type="ECO:0000259" key="1">
    <source>
        <dbReference type="Pfam" id="PF13963"/>
    </source>
</evidence>
<dbReference type="Proteomes" id="UP000265566">
    <property type="component" value="Chromosome 6"/>
</dbReference>
<accession>A0A396HHH1</accession>
<dbReference type="EMBL" id="PSQE01000006">
    <property type="protein sequence ID" value="RHN52048.1"/>
    <property type="molecule type" value="Genomic_DNA"/>
</dbReference>
<feature type="domain" description="Transposase-associated" evidence="1">
    <location>
        <begin position="4"/>
        <end position="59"/>
    </location>
</feature>
<dbReference type="AlphaFoldDB" id="A0A396HHH1"/>
<organism evidence="2 3">
    <name type="scientific">Medicago truncatula</name>
    <name type="common">Barrel medic</name>
    <name type="synonym">Medicago tribuloides</name>
    <dbReference type="NCBI Taxonomy" id="3880"/>
    <lineage>
        <taxon>Eukaryota</taxon>
        <taxon>Viridiplantae</taxon>
        <taxon>Streptophyta</taxon>
        <taxon>Embryophyta</taxon>
        <taxon>Tracheophyta</taxon>
        <taxon>Spermatophyta</taxon>
        <taxon>Magnoliopsida</taxon>
        <taxon>eudicotyledons</taxon>
        <taxon>Gunneridae</taxon>
        <taxon>Pentapetalae</taxon>
        <taxon>rosids</taxon>
        <taxon>fabids</taxon>
        <taxon>Fabales</taxon>
        <taxon>Fabaceae</taxon>
        <taxon>Papilionoideae</taxon>
        <taxon>50 kb inversion clade</taxon>
        <taxon>NPAAA clade</taxon>
        <taxon>Hologalegina</taxon>
        <taxon>IRL clade</taxon>
        <taxon>Trifolieae</taxon>
        <taxon>Medicago</taxon>
    </lineage>
</organism>
<dbReference type="Gramene" id="rna36663">
    <property type="protein sequence ID" value="RHN52048.1"/>
    <property type="gene ID" value="gene36663"/>
</dbReference>
<dbReference type="Pfam" id="PF13963">
    <property type="entry name" value="Transpos_assoc"/>
    <property type="match status" value="1"/>
</dbReference>
<name>A0A396HHH1_MEDTR</name>